<sequence length="182" mass="20806">MMLSPKQEESLSKFMSKILRHTPEQFGIKLDHEGYCHVHDLISAIKSENRWSDIGEAGIDQVVTNCPKKRYHMVNGYIRANYGHSTGRLDYKEFTPPTSLYHGTNSKVVDKIITEGIKPMGRKYVHLSETLEFATLAGKRRGELVILEIDTVKSMANNVKFYIANNGVWLADFVPPQYFKKI</sequence>
<dbReference type="InterPro" id="IPR022928">
    <property type="entry name" value="RNA_2'-PTrans_KptA"/>
</dbReference>
<evidence type="ECO:0000256" key="1">
    <source>
        <dbReference type="ARBA" id="ARBA00009836"/>
    </source>
</evidence>
<dbReference type="PANTHER" id="PTHR12684:SF2">
    <property type="entry name" value="TRNA 2'-PHOSPHOTRANSFERASE 1"/>
    <property type="match status" value="1"/>
</dbReference>
<dbReference type="SUPFAM" id="SSF56399">
    <property type="entry name" value="ADP-ribosylation"/>
    <property type="match status" value="1"/>
</dbReference>
<evidence type="ECO:0000256" key="5">
    <source>
        <dbReference type="HAMAP-Rule" id="MF_00299"/>
    </source>
</evidence>
<comment type="function">
    <text evidence="4 5">Removes the 2'-phosphate from RNA via an intermediate in which the phosphate is ADP-ribosylated by NAD followed by a presumed transesterification to release the RNA and generate ADP-ribose 1''-2''-cyclic phosphate (APPR&gt;P). May function as an ADP-ribosylase.</text>
</comment>
<evidence type="ECO:0000313" key="6">
    <source>
        <dbReference type="EMBL" id="MDR6777932.1"/>
    </source>
</evidence>
<keyword evidence="3 5" id="KW-0520">NAD</keyword>
<dbReference type="EMBL" id="JAVDUG010000002">
    <property type="protein sequence ID" value="MDR6777932.1"/>
    <property type="molecule type" value="Genomic_DNA"/>
</dbReference>
<dbReference type="HAMAP" id="MF_00299">
    <property type="entry name" value="KptA"/>
    <property type="match status" value="1"/>
</dbReference>
<organism evidence="6 7">
    <name type="scientific">Paenibacillus peoriae</name>
    <dbReference type="NCBI Taxonomy" id="59893"/>
    <lineage>
        <taxon>Bacteria</taxon>
        <taxon>Bacillati</taxon>
        <taxon>Bacillota</taxon>
        <taxon>Bacilli</taxon>
        <taxon>Bacillales</taxon>
        <taxon>Paenibacillaceae</taxon>
        <taxon>Paenibacillus</taxon>
    </lineage>
</organism>
<dbReference type="EC" id="2.7.1.-" evidence="5"/>
<dbReference type="InterPro" id="IPR042080">
    <property type="entry name" value="RNA_2'-PTrans_N"/>
</dbReference>
<evidence type="ECO:0000256" key="2">
    <source>
        <dbReference type="ARBA" id="ARBA00022679"/>
    </source>
</evidence>
<protein>
    <recommendedName>
        <fullName evidence="5">Probable RNA 2'-phosphotransferase</fullName>
        <ecNumber evidence="5">2.7.1.-</ecNumber>
    </recommendedName>
</protein>
<dbReference type="PANTHER" id="PTHR12684">
    <property type="entry name" value="PUTATIVE PHOSPHOTRANSFERASE"/>
    <property type="match status" value="1"/>
</dbReference>
<comment type="similarity">
    <text evidence="1 5">Belongs to the KptA/TPT1 family.</text>
</comment>
<keyword evidence="2 5" id="KW-0808">Transferase</keyword>
<dbReference type="Gene3D" id="1.10.10.970">
    <property type="entry name" value="RNA 2'-phosphotransferase, Tpt1/KptA family, N-terminal domain"/>
    <property type="match status" value="1"/>
</dbReference>
<dbReference type="Pfam" id="PF01885">
    <property type="entry name" value="PTS_2-RNA"/>
    <property type="match status" value="1"/>
</dbReference>
<dbReference type="InterPro" id="IPR002745">
    <property type="entry name" value="Ptrans_KptA/Tpt1"/>
</dbReference>
<keyword evidence="7" id="KW-1185">Reference proteome</keyword>
<evidence type="ECO:0000313" key="7">
    <source>
        <dbReference type="Proteomes" id="UP001266807"/>
    </source>
</evidence>
<evidence type="ECO:0000256" key="4">
    <source>
        <dbReference type="ARBA" id="ARBA00025212"/>
    </source>
</evidence>
<dbReference type="Gene3D" id="3.20.170.30">
    <property type="match status" value="1"/>
</dbReference>
<proteinExistence type="inferred from homology"/>
<accession>A0ABU1QE86</accession>
<dbReference type="GO" id="GO:0016740">
    <property type="term" value="F:transferase activity"/>
    <property type="evidence" value="ECO:0007669"/>
    <property type="project" value="UniProtKB-KW"/>
</dbReference>
<gene>
    <name evidence="5" type="primary">kptA</name>
    <name evidence="6" type="ORF">J2W98_002194</name>
</gene>
<reference evidence="6 7" key="1">
    <citation type="submission" date="2023-07" db="EMBL/GenBank/DDBJ databases">
        <title>Sorghum-associated microbial communities from plants grown in Nebraska, USA.</title>
        <authorList>
            <person name="Schachtman D."/>
        </authorList>
    </citation>
    <scope>NUCLEOTIDE SEQUENCE [LARGE SCALE GENOMIC DNA]</scope>
    <source>
        <strain evidence="6 7">BE143</strain>
    </source>
</reference>
<dbReference type="InterPro" id="IPR042081">
    <property type="entry name" value="RNA_2'-PTrans_C"/>
</dbReference>
<name>A0ABU1QE86_9BACL</name>
<dbReference type="Proteomes" id="UP001266807">
    <property type="component" value="Unassembled WGS sequence"/>
</dbReference>
<evidence type="ECO:0000256" key="3">
    <source>
        <dbReference type="ARBA" id="ARBA00023027"/>
    </source>
</evidence>
<comment type="caution">
    <text evidence="6">The sequence shown here is derived from an EMBL/GenBank/DDBJ whole genome shotgun (WGS) entry which is preliminary data.</text>
</comment>